<feature type="transmembrane region" description="Helical" evidence="8">
    <location>
        <begin position="599"/>
        <end position="622"/>
    </location>
</feature>
<evidence type="ECO:0000256" key="3">
    <source>
        <dbReference type="ARBA" id="ARBA00022475"/>
    </source>
</evidence>
<dbReference type="Pfam" id="PF02652">
    <property type="entry name" value="Lactate_perm"/>
    <property type="match status" value="2"/>
</dbReference>
<feature type="compositionally biased region" description="Polar residues" evidence="7">
    <location>
        <begin position="384"/>
        <end position="395"/>
    </location>
</feature>
<evidence type="ECO:0000256" key="7">
    <source>
        <dbReference type="SAM" id="MobiDB-lite"/>
    </source>
</evidence>
<sequence>MSAPTQSTIGGPWGPVGDVVISIFPIAFLILVTLLPNGLKSHISLPVSALFLYILRLAYFAATPSIVHAALIQGILNSATPITIVAAAIFLFAALERTKCMDWILRALRDLSGGNLVAMVMLVGWSFTYVVEGASGFGTPAALAAPILAQAGVDPMSAVIMTLMFNPLQTAFGAVGTPIWFGLGTVFTENEDRLDLAFKVQAITCVCSLVIPLFGIRMAVPSWRTIWRNKLFVGISLLSASLPSLAITRFSYELPTILGGLVSLIVTAVMVKFKFGLTAPELEVADHELGLHPVPVMEVVGEIVPLPTEDEDEGADGWNKKTEGTMTDDMPVSVTDMTLSDRRKFNTSEEQNPSLHELSRNIEHGSHNNKEAWTSTEPFDITPADTTPSPKSSTSMLKPLVSNTFPLLGIILLLILTRIPALGIRRLLTLRDPALVAPLGTLGTLRISASLTIQLASILQTPHVTWTYETLFTPAWLPFTLMSILTFIVHRRRLKKGVMVEIWAAVKGTAGRMRRPAVALAGATTLVALFTTRDASPEASAPPAHLLGTHISSALRFFYIPFAIPLGSLGSFFSGSTTVSNLTFGEVQYSVAENLGLDTTGMVALQVVGAALGNMICIHNILSAKVVVGLDDVGEGRFIRRCLVPFWVMWGLGTVVGVGFLFGR</sequence>
<keyword evidence="3" id="KW-1003">Cell membrane</keyword>
<keyword evidence="4 8" id="KW-0812">Transmembrane</keyword>
<feature type="transmembrane region" description="Helical" evidence="8">
    <location>
        <begin position="200"/>
        <end position="219"/>
    </location>
</feature>
<keyword evidence="6 8" id="KW-0472">Membrane</keyword>
<feature type="transmembrane region" description="Helical" evidence="8">
    <location>
        <begin position="557"/>
        <end position="579"/>
    </location>
</feature>
<reference evidence="9" key="1">
    <citation type="submission" date="2020-05" db="EMBL/GenBank/DDBJ databases">
        <title>Phylogenomic resolution of chytrid fungi.</title>
        <authorList>
            <person name="Stajich J.E."/>
            <person name="Amses K."/>
            <person name="Simmons R."/>
            <person name="Seto K."/>
            <person name="Myers J."/>
            <person name="Bonds A."/>
            <person name="Quandt C.A."/>
            <person name="Barry K."/>
            <person name="Liu P."/>
            <person name="Grigoriev I."/>
            <person name="Longcore J.E."/>
            <person name="James T.Y."/>
        </authorList>
    </citation>
    <scope>NUCLEOTIDE SEQUENCE</scope>
    <source>
        <strain evidence="9">JEL0318</strain>
    </source>
</reference>
<gene>
    <name evidence="9" type="ORF">HK097_004642</name>
</gene>
<feature type="transmembrane region" description="Helical" evidence="8">
    <location>
        <begin position="254"/>
        <end position="273"/>
    </location>
</feature>
<dbReference type="PANTHER" id="PTHR30003:SF0">
    <property type="entry name" value="GLYCOLATE PERMEASE GLCA-RELATED"/>
    <property type="match status" value="1"/>
</dbReference>
<keyword evidence="10" id="KW-1185">Reference proteome</keyword>
<dbReference type="PANTHER" id="PTHR30003">
    <property type="entry name" value="L-LACTATE PERMEASE"/>
    <property type="match status" value="1"/>
</dbReference>
<feature type="compositionally biased region" description="Basic and acidic residues" evidence="7">
    <location>
        <begin position="357"/>
        <end position="370"/>
    </location>
</feature>
<evidence type="ECO:0000256" key="2">
    <source>
        <dbReference type="ARBA" id="ARBA00022448"/>
    </source>
</evidence>
<protein>
    <recommendedName>
        <fullName evidence="11">L-lactate permease</fullName>
    </recommendedName>
</protein>
<evidence type="ECO:0000256" key="5">
    <source>
        <dbReference type="ARBA" id="ARBA00022989"/>
    </source>
</evidence>
<dbReference type="AlphaFoldDB" id="A0AAD5X6E4"/>
<feature type="transmembrane region" description="Helical" evidence="8">
    <location>
        <begin position="20"/>
        <end position="39"/>
    </location>
</feature>
<evidence type="ECO:0000313" key="10">
    <source>
        <dbReference type="Proteomes" id="UP001212841"/>
    </source>
</evidence>
<proteinExistence type="predicted"/>
<dbReference type="InterPro" id="IPR003804">
    <property type="entry name" value="Lactate_perm"/>
</dbReference>
<evidence type="ECO:0000256" key="1">
    <source>
        <dbReference type="ARBA" id="ARBA00004651"/>
    </source>
</evidence>
<evidence type="ECO:0000256" key="8">
    <source>
        <dbReference type="SAM" id="Phobius"/>
    </source>
</evidence>
<keyword evidence="5 8" id="KW-1133">Transmembrane helix</keyword>
<feature type="transmembrane region" description="Helical" evidence="8">
    <location>
        <begin position="471"/>
        <end position="489"/>
    </location>
</feature>
<organism evidence="9 10">
    <name type="scientific">Rhizophlyctis rosea</name>
    <dbReference type="NCBI Taxonomy" id="64517"/>
    <lineage>
        <taxon>Eukaryota</taxon>
        <taxon>Fungi</taxon>
        <taxon>Fungi incertae sedis</taxon>
        <taxon>Chytridiomycota</taxon>
        <taxon>Chytridiomycota incertae sedis</taxon>
        <taxon>Chytridiomycetes</taxon>
        <taxon>Rhizophlyctidales</taxon>
        <taxon>Rhizophlyctidaceae</taxon>
        <taxon>Rhizophlyctis</taxon>
    </lineage>
</organism>
<evidence type="ECO:0000256" key="4">
    <source>
        <dbReference type="ARBA" id="ARBA00022692"/>
    </source>
</evidence>
<comment type="caution">
    <text evidence="9">The sequence shown here is derived from an EMBL/GenBank/DDBJ whole genome shotgun (WGS) entry which is preliminary data.</text>
</comment>
<comment type="subcellular location">
    <subcellularLocation>
        <location evidence="1">Cell membrane</location>
        <topology evidence="1">Multi-pass membrane protein</topology>
    </subcellularLocation>
</comment>
<evidence type="ECO:0000313" key="9">
    <source>
        <dbReference type="EMBL" id="KAJ3053279.1"/>
    </source>
</evidence>
<name>A0AAD5X6E4_9FUNG</name>
<dbReference type="GO" id="GO:0005886">
    <property type="term" value="C:plasma membrane"/>
    <property type="evidence" value="ECO:0007669"/>
    <property type="project" value="UniProtKB-SubCell"/>
</dbReference>
<feature type="region of interest" description="Disordered" evidence="7">
    <location>
        <begin position="345"/>
        <end position="395"/>
    </location>
</feature>
<feature type="region of interest" description="Disordered" evidence="7">
    <location>
        <begin position="307"/>
        <end position="333"/>
    </location>
</feature>
<feature type="transmembrane region" description="Helical" evidence="8">
    <location>
        <begin position="400"/>
        <end position="421"/>
    </location>
</feature>
<dbReference type="Proteomes" id="UP001212841">
    <property type="component" value="Unassembled WGS sequence"/>
</dbReference>
<evidence type="ECO:0008006" key="11">
    <source>
        <dbReference type="Google" id="ProtNLM"/>
    </source>
</evidence>
<dbReference type="GO" id="GO:0015129">
    <property type="term" value="F:lactate transmembrane transporter activity"/>
    <property type="evidence" value="ECO:0007669"/>
    <property type="project" value="InterPro"/>
</dbReference>
<feature type="transmembrane region" description="Helical" evidence="8">
    <location>
        <begin position="116"/>
        <end position="137"/>
    </location>
</feature>
<evidence type="ECO:0000256" key="6">
    <source>
        <dbReference type="ARBA" id="ARBA00023136"/>
    </source>
</evidence>
<dbReference type="GO" id="GO:0015295">
    <property type="term" value="F:solute:proton symporter activity"/>
    <property type="evidence" value="ECO:0007669"/>
    <property type="project" value="TreeGrafter"/>
</dbReference>
<accession>A0AAD5X6E4</accession>
<feature type="transmembrane region" description="Helical" evidence="8">
    <location>
        <begin position="51"/>
        <end position="72"/>
    </location>
</feature>
<keyword evidence="2" id="KW-0813">Transport</keyword>
<feature type="transmembrane region" description="Helical" evidence="8">
    <location>
        <begin position="231"/>
        <end position="248"/>
    </location>
</feature>
<dbReference type="EMBL" id="JADGJD010000221">
    <property type="protein sequence ID" value="KAJ3053279.1"/>
    <property type="molecule type" value="Genomic_DNA"/>
</dbReference>
<feature type="transmembrane region" description="Helical" evidence="8">
    <location>
        <begin position="78"/>
        <end position="95"/>
    </location>
</feature>
<feature type="transmembrane region" description="Helical" evidence="8">
    <location>
        <begin position="643"/>
        <end position="662"/>
    </location>
</feature>